<dbReference type="AlphaFoldDB" id="A0A939IH52"/>
<protein>
    <submittedName>
        <fullName evidence="1">Uncharacterized protein</fullName>
    </submittedName>
</protein>
<keyword evidence="2" id="KW-1185">Reference proteome</keyword>
<dbReference type="Proteomes" id="UP000664545">
    <property type="component" value="Unassembled WGS sequence"/>
</dbReference>
<organism evidence="1 2">
    <name type="scientific">Clostridium aminobutyricum</name>
    <dbReference type="NCBI Taxonomy" id="33953"/>
    <lineage>
        <taxon>Bacteria</taxon>
        <taxon>Bacillati</taxon>
        <taxon>Bacillota</taxon>
        <taxon>Clostridia</taxon>
        <taxon>Eubacteriales</taxon>
        <taxon>Clostridiaceae</taxon>
        <taxon>Clostridium</taxon>
    </lineage>
</organism>
<dbReference type="EMBL" id="JAFJZZ010000002">
    <property type="protein sequence ID" value="MBN7773157.1"/>
    <property type="molecule type" value="Genomic_DNA"/>
</dbReference>
<reference evidence="1" key="1">
    <citation type="submission" date="2021-02" db="EMBL/GenBank/DDBJ databases">
        <title>Abyssanaerobacter marinus gen.nov., sp., nov, anaerobic bacterium isolated from the Onnuri vent field of Indian Ocean and suggestion of Mogibacteriaceae fam. nov., and proposal of reclassification of ambiguous this family's genus member.</title>
        <authorList>
            <person name="Kim Y.J."/>
            <person name="Yang J.-A."/>
        </authorList>
    </citation>
    <scope>NUCLEOTIDE SEQUENCE</scope>
    <source>
        <strain evidence="1">DSM 2634</strain>
    </source>
</reference>
<accession>A0A939IH52</accession>
<evidence type="ECO:0000313" key="1">
    <source>
        <dbReference type="EMBL" id="MBN7773157.1"/>
    </source>
</evidence>
<proteinExistence type="predicted"/>
<gene>
    <name evidence="1" type="ORF">JYB65_07270</name>
</gene>
<sequence>MNLALINKETNICENIAVFDNVEIATNMFIDHYIIAEVEADYGIGDTYKDGEWIKAVGIRELVDTEYEPSSSGASNKRGRSISQKLASFLMRH</sequence>
<name>A0A939IH52_CLOAM</name>
<dbReference type="RefSeq" id="WP_206581990.1">
    <property type="nucleotide sequence ID" value="NZ_JAFJZZ010000002.1"/>
</dbReference>
<evidence type="ECO:0000313" key="2">
    <source>
        <dbReference type="Proteomes" id="UP000664545"/>
    </source>
</evidence>
<comment type="caution">
    <text evidence="1">The sequence shown here is derived from an EMBL/GenBank/DDBJ whole genome shotgun (WGS) entry which is preliminary data.</text>
</comment>